<feature type="compositionally biased region" description="Basic and acidic residues" evidence="1">
    <location>
        <begin position="89"/>
        <end position="100"/>
    </location>
</feature>
<sequence>MILPYLKQLYPSKQEVRQIRKPCYLPLVNNDDSDKDTNQKITNLFQDQKEKKDQNQQNINLYNSNLLPNKKDPKKKKNEEKKEKKERKEKKEKEINNKEVYQDQGNLIKCKQKVKQRIRETREKKREEKQQKQSREKGEKIITKSLFPEMKLIQSETKKELIEVKKELFKYCRMQTQFIFRLRSSI</sequence>
<comment type="caution">
    <text evidence="2">The sequence shown here is derived from an EMBL/GenBank/DDBJ whole genome shotgun (WGS) entry which is preliminary data.</text>
</comment>
<organism evidence="2 3">
    <name type="scientific">Paramecium octaurelia</name>
    <dbReference type="NCBI Taxonomy" id="43137"/>
    <lineage>
        <taxon>Eukaryota</taxon>
        <taxon>Sar</taxon>
        <taxon>Alveolata</taxon>
        <taxon>Ciliophora</taxon>
        <taxon>Intramacronucleata</taxon>
        <taxon>Oligohymenophorea</taxon>
        <taxon>Peniculida</taxon>
        <taxon>Parameciidae</taxon>
        <taxon>Paramecium</taxon>
    </lineage>
</organism>
<evidence type="ECO:0000313" key="2">
    <source>
        <dbReference type="EMBL" id="CAD8193135.1"/>
    </source>
</evidence>
<dbReference type="EMBL" id="CAJJDP010000103">
    <property type="protein sequence ID" value="CAD8193135.1"/>
    <property type="molecule type" value="Genomic_DNA"/>
</dbReference>
<feature type="region of interest" description="Disordered" evidence="1">
    <location>
        <begin position="119"/>
        <end position="140"/>
    </location>
</feature>
<name>A0A8S1WY48_PAROT</name>
<dbReference type="Proteomes" id="UP000683925">
    <property type="component" value="Unassembled WGS sequence"/>
</dbReference>
<gene>
    <name evidence="2" type="ORF">POCTA_138.1.T1030228</name>
</gene>
<proteinExistence type="predicted"/>
<accession>A0A8S1WY48</accession>
<protein>
    <submittedName>
        <fullName evidence="2">Uncharacterized protein</fullName>
    </submittedName>
</protein>
<feature type="region of interest" description="Disordered" evidence="1">
    <location>
        <begin position="27"/>
        <end position="100"/>
    </location>
</feature>
<evidence type="ECO:0000313" key="3">
    <source>
        <dbReference type="Proteomes" id="UP000683925"/>
    </source>
</evidence>
<evidence type="ECO:0000256" key="1">
    <source>
        <dbReference type="SAM" id="MobiDB-lite"/>
    </source>
</evidence>
<dbReference type="AlphaFoldDB" id="A0A8S1WY48"/>
<reference evidence="2" key="1">
    <citation type="submission" date="2021-01" db="EMBL/GenBank/DDBJ databases">
        <authorList>
            <consortium name="Genoscope - CEA"/>
            <person name="William W."/>
        </authorList>
    </citation>
    <scope>NUCLEOTIDE SEQUENCE</scope>
</reference>
<keyword evidence="3" id="KW-1185">Reference proteome</keyword>